<accession>A0ABR5ZD86</accession>
<dbReference type="InterPro" id="IPR035093">
    <property type="entry name" value="RelE/ParE_toxin_dom_sf"/>
</dbReference>
<proteinExistence type="predicted"/>
<dbReference type="RefSeq" id="WP_181829438.1">
    <property type="nucleotide sequence ID" value="NZ_CP090589.1"/>
</dbReference>
<keyword evidence="1" id="KW-1277">Toxin-antitoxin system</keyword>
<evidence type="ECO:0000313" key="3">
    <source>
        <dbReference type="Proteomes" id="UP000530038"/>
    </source>
</evidence>
<dbReference type="InterPro" id="IPR007712">
    <property type="entry name" value="RelE/ParE_toxin"/>
</dbReference>
<evidence type="ECO:0000313" key="2">
    <source>
        <dbReference type="EMBL" id="MBA5232526.1"/>
    </source>
</evidence>
<dbReference type="EMBL" id="JACERK010000004">
    <property type="protein sequence ID" value="MBA5232526.1"/>
    <property type="molecule type" value="Genomic_DNA"/>
</dbReference>
<organism evidence="2 3">
    <name type="scientific">Pectobacterium aroidearum</name>
    <dbReference type="NCBI Taxonomy" id="1201031"/>
    <lineage>
        <taxon>Bacteria</taxon>
        <taxon>Pseudomonadati</taxon>
        <taxon>Pseudomonadota</taxon>
        <taxon>Gammaproteobacteria</taxon>
        <taxon>Enterobacterales</taxon>
        <taxon>Pectobacteriaceae</taxon>
        <taxon>Pectobacterium</taxon>
    </lineage>
</organism>
<sequence>MDYRVVFAPEAGEQLAALYRYIAKVASPKTALSYTESIISYFESLELFPERGNQRSDILPGLRVTNHRKKTLIAFMVDEEKSTVTVLGIWHGGQDYESDLRADEAD</sequence>
<dbReference type="Gene3D" id="3.30.2310.20">
    <property type="entry name" value="RelE-like"/>
    <property type="match status" value="1"/>
</dbReference>
<keyword evidence="3" id="KW-1185">Reference proteome</keyword>
<name>A0ABR5ZD86_9GAMM</name>
<reference evidence="2 3" key="1">
    <citation type="submission" date="2020-07" db="EMBL/GenBank/DDBJ databases">
        <title>Characterization of Pectobacterium aroidearum strains causing soft rot on Amorphophallus konjac.</title>
        <authorList>
            <person name="Xie H."/>
        </authorList>
    </citation>
    <scope>NUCLEOTIDE SEQUENCE [LARGE SCALE GENOMIC DNA]</scope>
    <source>
        <strain evidence="2 3">MY10</strain>
    </source>
</reference>
<evidence type="ECO:0000256" key="1">
    <source>
        <dbReference type="ARBA" id="ARBA00022649"/>
    </source>
</evidence>
<protein>
    <submittedName>
        <fullName evidence="2">Type II toxin-antitoxin system RelE/ParE family toxin</fullName>
    </submittedName>
</protein>
<dbReference type="Pfam" id="PF05016">
    <property type="entry name" value="ParE_toxin"/>
    <property type="match status" value="1"/>
</dbReference>
<comment type="caution">
    <text evidence="2">The sequence shown here is derived from an EMBL/GenBank/DDBJ whole genome shotgun (WGS) entry which is preliminary data.</text>
</comment>
<gene>
    <name evidence="2" type="ORF">H2Y56_10395</name>
</gene>
<dbReference type="Proteomes" id="UP000530038">
    <property type="component" value="Unassembled WGS sequence"/>
</dbReference>